<dbReference type="Proteomes" id="UP000620064">
    <property type="component" value="Unassembled WGS sequence"/>
</dbReference>
<name>A0ABQ2NHZ4_9FLAO</name>
<dbReference type="Pfam" id="PF06508">
    <property type="entry name" value="QueC"/>
    <property type="match status" value="1"/>
</dbReference>
<dbReference type="RefSeq" id="WP_188617337.1">
    <property type="nucleotide sequence ID" value="NZ_BMLV01000002.1"/>
</dbReference>
<keyword evidence="3" id="KW-1185">Reference proteome</keyword>
<dbReference type="Gene3D" id="3.40.50.620">
    <property type="entry name" value="HUPs"/>
    <property type="match status" value="1"/>
</dbReference>
<dbReference type="NCBIfam" id="NF041925">
    <property type="entry name" value="QatC"/>
    <property type="match status" value="1"/>
</dbReference>
<proteinExistence type="predicted"/>
<dbReference type="InterPro" id="IPR049676">
    <property type="entry name" value="QatC"/>
</dbReference>
<dbReference type="InterPro" id="IPR014729">
    <property type="entry name" value="Rossmann-like_a/b/a_fold"/>
</dbReference>
<keyword evidence="1" id="KW-0671">Queuosine biosynthesis</keyword>
<reference evidence="3" key="1">
    <citation type="journal article" date="2019" name="Int. J. Syst. Evol. Microbiol.">
        <title>The Global Catalogue of Microorganisms (GCM) 10K type strain sequencing project: providing services to taxonomists for standard genome sequencing and annotation.</title>
        <authorList>
            <consortium name="The Broad Institute Genomics Platform"/>
            <consortium name="The Broad Institute Genome Sequencing Center for Infectious Disease"/>
            <person name="Wu L."/>
            <person name="Ma J."/>
        </authorList>
    </citation>
    <scope>NUCLEOTIDE SEQUENCE [LARGE SCALE GENOMIC DNA]</scope>
    <source>
        <strain evidence="3">CGMCC 1.7656</strain>
    </source>
</reference>
<dbReference type="InterPro" id="IPR018317">
    <property type="entry name" value="QueC"/>
</dbReference>
<organism evidence="2 3">
    <name type="scientific">Cloacibacterium rupense</name>
    <dbReference type="NCBI Taxonomy" id="517423"/>
    <lineage>
        <taxon>Bacteria</taxon>
        <taxon>Pseudomonadati</taxon>
        <taxon>Bacteroidota</taxon>
        <taxon>Flavobacteriia</taxon>
        <taxon>Flavobacteriales</taxon>
        <taxon>Weeksellaceae</taxon>
    </lineage>
</organism>
<evidence type="ECO:0000313" key="2">
    <source>
        <dbReference type="EMBL" id="GGP03843.1"/>
    </source>
</evidence>
<dbReference type="SUPFAM" id="SSF52402">
    <property type="entry name" value="Adenine nucleotide alpha hydrolases-like"/>
    <property type="match status" value="1"/>
</dbReference>
<sequence length="432" mass="50073">MKEFIFKLNTDDAFTVTSAVEIDLTSKADYNHTFFKLLRPLYRMPSFFQNEALDLWYISLIVYYIDRKVLRKGTFDNWTREVKLYIPVLEVDKWNENKDLLIEMISYLSGDIWDFEFRKRELNGKETKISENIARSYISTKYAPDCFCMLSGGLDSFIGAIDLLKENKNIAFIGHYGRGKGVKPFQDKVISLLKDKFELQDGQFFNFNATPIGGVEDTTRTRSFMFFMHAIILASCMNKEVDLYIPENGLISLNIPLTNSRLGSSSTRTTHPYYLKMFQELLVKLGVKVTLKNPYQFLTKGEMLLNCKEPDFIKEHYKETMSCSHPDQVRWVKGSSEPKHCGTCLPCTIRRASVLRAFETDTTSYEDADYKNGKANIELRSYKIGLLDYARSDNSLFTIQMSGKIDEKIDEYEDLYNRGMEELATFINTKND</sequence>
<evidence type="ECO:0000313" key="3">
    <source>
        <dbReference type="Proteomes" id="UP000620064"/>
    </source>
</evidence>
<comment type="caution">
    <text evidence="2">The sequence shown here is derived from an EMBL/GenBank/DDBJ whole genome shotgun (WGS) entry which is preliminary data.</text>
</comment>
<accession>A0ABQ2NHZ4</accession>
<gene>
    <name evidence="2" type="ORF">GCM10010992_13790</name>
</gene>
<dbReference type="EMBL" id="BMLV01000002">
    <property type="protein sequence ID" value="GGP03843.1"/>
    <property type="molecule type" value="Genomic_DNA"/>
</dbReference>
<evidence type="ECO:0000256" key="1">
    <source>
        <dbReference type="ARBA" id="ARBA00022785"/>
    </source>
</evidence>
<evidence type="ECO:0008006" key="4">
    <source>
        <dbReference type="Google" id="ProtNLM"/>
    </source>
</evidence>
<protein>
    <recommendedName>
        <fullName evidence="4">7-cyano-7-deazaguanine synthase (Queuosine biosynthesis)</fullName>
    </recommendedName>
</protein>